<dbReference type="Proteomes" id="UP000179769">
    <property type="component" value="Unassembled WGS sequence"/>
</dbReference>
<dbReference type="Pfam" id="PF01638">
    <property type="entry name" value="HxlR"/>
    <property type="match status" value="1"/>
</dbReference>
<reference evidence="6" key="1">
    <citation type="submission" date="2016-07" db="EMBL/GenBank/DDBJ databases">
        <title>Frankia sp. NRRL B-16219 Genome sequencing.</title>
        <authorList>
            <person name="Ghodhbane-Gtari F."/>
            <person name="Swanson E."/>
            <person name="Gueddou A."/>
            <person name="Louati M."/>
            <person name="Nouioui I."/>
            <person name="Hezbri K."/>
            <person name="Abebe-Akele F."/>
            <person name="Simpson S."/>
            <person name="Morris K."/>
            <person name="Thomas K."/>
            <person name="Gtari M."/>
            <person name="Tisa L.S."/>
        </authorList>
    </citation>
    <scope>NUCLEOTIDE SEQUENCE [LARGE SCALE GENOMIC DNA]</scope>
    <source>
        <strain evidence="6">NRRL B-16219</strain>
    </source>
</reference>
<gene>
    <name evidence="5" type="ORF">BBK14_23805</name>
</gene>
<evidence type="ECO:0000256" key="3">
    <source>
        <dbReference type="ARBA" id="ARBA00023163"/>
    </source>
</evidence>
<evidence type="ECO:0000259" key="4">
    <source>
        <dbReference type="PROSITE" id="PS51118"/>
    </source>
</evidence>
<dbReference type="OrthoDB" id="9792527at2"/>
<keyword evidence="6" id="KW-1185">Reference proteome</keyword>
<evidence type="ECO:0000256" key="2">
    <source>
        <dbReference type="ARBA" id="ARBA00023125"/>
    </source>
</evidence>
<proteinExistence type="predicted"/>
<keyword evidence="3" id="KW-0804">Transcription</keyword>
<dbReference type="Gene3D" id="1.10.10.10">
    <property type="entry name" value="Winged helix-like DNA-binding domain superfamily/Winged helix DNA-binding domain"/>
    <property type="match status" value="1"/>
</dbReference>
<name>A0A1S1PRM5_9ACTN</name>
<sequence>MARHAEYCPIAVGVEVVGDRWTPLVLRELSVGASGFNEIHRGLPRLSRTLLAQRLRTLERRGLVRRAAAVPGRRVRYSLTPAGTALASVVWALGQWAAEWMFADPSDEDCDGLALMWRMHQCAVGSSLPDRRTIVHLVLTGAGAAEGWLDIDERTVTVCREDPGRDVDLTLEAETAHMHRWLVGVASFRELTVDGHVRLHGPARLVRAFPEWFSTTAFAEGLRRGRLRRDQEAVSP</sequence>
<protein>
    <submittedName>
        <fullName evidence="5">HxlR family transcriptional regulator</fullName>
    </submittedName>
</protein>
<dbReference type="InterPro" id="IPR002577">
    <property type="entry name" value="HTH_HxlR"/>
</dbReference>
<dbReference type="PANTHER" id="PTHR33204">
    <property type="entry name" value="TRANSCRIPTIONAL REGULATOR, MARR FAMILY"/>
    <property type="match status" value="1"/>
</dbReference>
<dbReference type="PANTHER" id="PTHR33204:SF18">
    <property type="entry name" value="TRANSCRIPTIONAL REGULATORY PROTEIN"/>
    <property type="match status" value="1"/>
</dbReference>
<dbReference type="PROSITE" id="PS51118">
    <property type="entry name" value="HTH_HXLR"/>
    <property type="match status" value="1"/>
</dbReference>
<evidence type="ECO:0000313" key="5">
    <source>
        <dbReference type="EMBL" id="OHV23889.1"/>
    </source>
</evidence>
<keyword evidence="2" id="KW-0238">DNA-binding</keyword>
<evidence type="ECO:0000313" key="6">
    <source>
        <dbReference type="Proteomes" id="UP000179769"/>
    </source>
</evidence>
<dbReference type="GO" id="GO:0003677">
    <property type="term" value="F:DNA binding"/>
    <property type="evidence" value="ECO:0007669"/>
    <property type="project" value="UniProtKB-KW"/>
</dbReference>
<organism evidence="5 6">
    <name type="scientific">Parafrankia soli</name>
    <dbReference type="NCBI Taxonomy" id="2599596"/>
    <lineage>
        <taxon>Bacteria</taxon>
        <taxon>Bacillati</taxon>
        <taxon>Actinomycetota</taxon>
        <taxon>Actinomycetes</taxon>
        <taxon>Frankiales</taxon>
        <taxon>Frankiaceae</taxon>
        <taxon>Parafrankia</taxon>
    </lineage>
</organism>
<dbReference type="InterPro" id="IPR036390">
    <property type="entry name" value="WH_DNA-bd_sf"/>
</dbReference>
<dbReference type="InterPro" id="IPR036388">
    <property type="entry name" value="WH-like_DNA-bd_sf"/>
</dbReference>
<comment type="caution">
    <text evidence="5">The sequence shown here is derived from an EMBL/GenBank/DDBJ whole genome shotgun (WGS) entry which is preliminary data.</text>
</comment>
<accession>A0A1S1PRM5</accession>
<dbReference type="EMBL" id="MAXA01000238">
    <property type="protein sequence ID" value="OHV23889.1"/>
    <property type="molecule type" value="Genomic_DNA"/>
</dbReference>
<dbReference type="AlphaFoldDB" id="A0A1S1PRM5"/>
<dbReference type="RefSeq" id="WP_071065757.1">
    <property type="nucleotide sequence ID" value="NZ_MAXA01000238.1"/>
</dbReference>
<keyword evidence="1" id="KW-0805">Transcription regulation</keyword>
<evidence type="ECO:0000256" key="1">
    <source>
        <dbReference type="ARBA" id="ARBA00023015"/>
    </source>
</evidence>
<dbReference type="SUPFAM" id="SSF46785">
    <property type="entry name" value="Winged helix' DNA-binding domain"/>
    <property type="match status" value="1"/>
</dbReference>
<feature type="domain" description="HTH hxlR-type" evidence="4">
    <location>
        <begin position="8"/>
        <end position="105"/>
    </location>
</feature>